<name>G0NDM6_CAEBE</name>
<dbReference type="AlphaFoldDB" id="G0NDM6"/>
<gene>
    <name evidence="2" type="ORF">CAEBREN_21462</name>
</gene>
<evidence type="ECO:0000313" key="3">
    <source>
        <dbReference type="Proteomes" id="UP000008068"/>
    </source>
</evidence>
<accession>G0NDM6</accession>
<protein>
    <submittedName>
        <fullName evidence="2">Uncharacterized protein</fullName>
    </submittedName>
</protein>
<dbReference type="EMBL" id="GL379868">
    <property type="protein sequence ID" value="EGT58354.1"/>
    <property type="molecule type" value="Genomic_DNA"/>
</dbReference>
<evidence type="ECO:0000256" key="1">
    <source>
        <dbReference type="SAM" id="MobiDB-lite"/>
    </source>
</evidence>
<dbReference type="InParanoid" id="G0NDM6"/>
<dbReference type="Proteomes" id="UP000008068">
    <property type="component" value="Unassembled WGS sequence"/>
</dbReference>
<reference evidence="3" key="1">
    <citation type="submission" date="2011-07" db="EMBL/GenBank/DDBJ databases">
        <authorList>
            <consortium name="Caenorhabditis brenneri Sequencing and Analysis Consortium"/>
            <person name="Wilson R.K."/>
        </authorList>
    </citation>
    <scope>NUCLEOTIDE SEQUENCE [LARGE SCALE GENOMIC DNA]</scope>
    <source>
        <strain evidence="3">PB2801</strain>
    </source>
</reference>
<keyword evidence="3" id="KW-1185">Reference proteome</keyword>
<dbReference type="HOGENOM" id="CLU_1321927_0_0_1"/>
<organism evidence="3">
    <name type="scientific">Caenorhabditis brenneri</name>
    <name type="common">Nematode worm</name>
    <dbReference type="NCBI Taxonomy" id="135651"/>
    <lineage>
        <taxon>Eukaryota</taxon>
        <taxon>Metazoa</taxon>
        <taxon>Ecdysozoa</taxon>
        <taxon>Nematoda</taxon>
        <taxon>Chromadorea</taxon>
        <taxon>Rhabditida</taxon>
        <taxon>Rhabditina</taxon>
        <taxon>Rhabditomorpha</taxon>
        <taxon>Rhabditoidea</taxon>
        <taxon>Rhabditidae</taxon>
        <taxon>Peloderinae</taxon>
        <taxon>Caenorhabditis</taxon>
    </lineage>
</organism>
<feature type="compositionally biased region" description="Low complexity" evidence="1">
    <location>
        <begin position="98"/>
        <end position="107"/>
    </location>
</feature>
<sequence>MQFFMPLSICNVPLFMNNFLMRGDFDQKVVLQDQSGLLISTAIDGSCFRSSTPTQFDYVDSERTQTEILIQEPFLAPPFSPTKGDEIECPGSIDPVDDSSSGYSSDPSSDHLPYFNFPETNPSEPPVTTFTTPSGLVMNVVFNRGSVNTPQPAKHRKFQLEDGSFEVEVDLREKKVVSGKLREFSRKELELQTSLVNEMKKKFSETNQ</sequence>
<feature type="region of interest" description="Disordered" evidence="1">
    <location>
        <begin position="78"/>
        <end position="124"/>
    </location>
</feature>
<evidence type="ECO:0000313" key="2">
    <source>
        <dbReference type="EMBL" id="EGT58354.1"/>
    </source>
</evidence>
<proteinExistence type="predicted"/>